<dbReference type="AlphaFoldDB" id="A0A9W8CJC7"/>
<accession>A0A9W8CJC7</accession>
<dbReference type="InterPro" id="IPR053793">
    <property type="entry name" value="PB1-like"/>
</dbReference>
<feature type="compositionally biased region" description="Polar residues" evidence="1">
    <location>
        <begin position="57"/>
        <end position="69"/>
    </location>
</feature>
<feature type="region of interest" description="Disordered" evidence="1">
    <location>
        <begin position="405"/>
        <end position="447"/>
    </location>
</feature>
<evidence type="ECO:0000259" key="2">
    <source>
        <dbReference type="PROSITE" id="PS51745"/>
    </source>
</evidence>
<proteinExistence type="predicted"/>
<dbReference type="SMART" id="SM00666">
    <property type="entry name" value="PB1"/>
    <property type="match status" value="1"/>
</dbReference>
<name>A0A9W8CJC7_9FUNG</name>
<feature type="region of interest" description="Disordered" evidence="1">
    <location>
        <begin position="583"/>
        <end position="607"/>
    </location>
</feature>
<feature type="domain" description="PB1" evidence="2">
    <location>
        <begin position="120"/>
        <end position="206"/>
    </location>
</feature>
<feature type="region of interest" description="Disordered" evidence="1">
    <location>
        <begin position="1"/>
        <end position="101"/>
    </location>
</feature>
<evidence type="ECO:0000313" key="3">
    <source>
        <dbReference type="EMBL" id="KAJ1644159.1"/>
    </source>
</evidence>
<dbReference type="Proteomes" id="UP001145021">
    <property type="component" value="Unassembled WGS sequence"/>
</dbReference>
<evidence type="ECO:0000313" key="4">
    <source>
        <dbReference type="Proteomes" id="UP001145021"/>
    </source>
</evidence>
<dbReference type="PANTHER" id="PTHR48125">
    <property type="entry name" value="LP07818P1"/>
    <property type="match status" value="1"/>
</dbReference>
<comment type="caution">
    <text evidence="3">The sequence shown here is derived from an EMBL/GenBank/DDBJ whole genome shotgun (WGS) entry which is preliminary data.</text>
</comment>
<dbReference type="InterPro" id="IPR000270">
    <property type="entry name" value="PB1_dom"/>
</dbReference>
<dbReference type="SUPFAM" id="SSF54277">
    <property type="entry name" value="CAD &amp; PB1 domains"/>
    <property type="match status" value="1"/>
</dbReference>
<dbReference type="Pfam" id="PF00564">
    <property type="entry name" value="PB1"/>
    <property type="match status" value="1"/>
</dbReference>
<feature type="compositionally biased region" description="Basic and acidic residues" evidence="1">
    <location>
        <begin position="437"/>
        <end position="447"/>
    </location>
</feature>
<sequence>MPEDIGSDKGAAVKKEATAAAEVSSNAGTTGSRAIRDELTNKLRLGKGGQKSRRGSTPRTSLLTESNLAKFNKVSSPSSTSSSSGSVQKQTMTGDAKTDAATLESLNERLRRLKEDGKLTHPFRVKFVNNKGEATMADVYPMEEYNDVIQKITAKLRMSRHSDYVLMYRDTDDEEIGVACTDNLREMFQLFEPGSRLQLKIVPFNIINSGALDSIAKIWDYSHTPNIFLEDDAESASGISSVDVNLADVKLVTESKQEMEEKPKKEHSAKVEDIAETAVAAAAAASAAAATAAAASTAATLAAEQATAAARTEVTENRPSSTKPEPPTSVPGSPAPSATSEHLSSASGKKVESKKSAEELRQAIMMMSTNLTLAIESLGTKLTQNFDKLSTEQAKIIDTLEHTSKQEKKEEVTVETHTGESVKIETAKTSTTTTDVPAKEDKKEEKAEKISVEIKDDKKEETINIDLKDGKKEETINIDMKGETINVEITDDKKGETVNVEVKDDKKEETINIEVKDEKPADAVPPPPPSEAPPPPPPPQPPVADVPPPPPPPPAMPTPPPPPPEPLHVPPPPPPPPPPMHVHMPPPPPPAHPHVHLPPTPPPHVHCQPMPEEIKVTVEHVSHTHHNDVHKAESFTYHLGMANFNFSTNPYESSFFKHGFSEIGMPCHFSKPCMMASPFECPSGCHCSNCH</sequence>
<feature type="compositionally biased region" description="Pro residues" evidence="1">
    <location>
        <begin position="583"/>
        <end position="604"/>
    </location>
</feature>
<evidence type="ECO:0000256" key="1">
    <source>
        <dbReference type="SAM" id="MobiDB-lite"/>
    </source>
</evidence>
<feature type="region of interest" description="Disordered" evidence="1">
    <location>
        <begin position="491"/>
        <end position="568"/>
    </location>
</feature>
<dbReference type="EMBL" id="JANBOH010000189">
    <property type="protein sequence ID" value="KAJ1644159.1"/>
    <property type="molecule type" value="Genomic_DNA"/>
</dbReference>
<protein>
    <recommendedName>
        <fullName evidence="2">PB1 domain-containing protein</fullName>
    </recommendedName>
</protein>
<feature type="compositionally biased region" description="Pro residues" evidence="1">
    <location>
        <begin position="523"/>
        <end position="568"/>
    </location>
</feature>
<feature type="compositionally biased region" description="Polar residues" evidence="1">
    <location>
        <begin position="336"/>
        <end position="347"/>
    </location>
</feature>
<gene>
    <name evidence="3" type="ORF">LPJ64_004148</name>
</gene>
<dbReference type="PRINTS" id="PR01217">
    <property type="entry name" value="PRICHEXTENSN"/>
</dbReference>
<feature type="compositionally biased region" description="Low complexity" evidence="1">
    <location>
        <begin position="75"/>
        <end position="86"/>
    </location>
</feature>
<reference evidence="3" key="1">
    <citation type="submission" date="2022-07" db="EMBL/GenBank/DDBJ databases">
        <title>Phylogenomic reconstructions and comparative analyses of Kickxellomycotina fungi.</title>
        <authorList>
            <person name="Reynolds N.K."/>
            <person name="Stajich J.E."/>
            <person name="Barry K."/>
            <person name="Grigoriev I.V."/>
            <person name="Crous P."/>
            <person name="Smith M.E."/>
        </authorList>
    </citation>
    <scope>NUCLEOTIDE SEQUENCE</scope>
    <source>
        <strain evidence="3">NBRC 105413</strain>
    </source>
</reference>
<dbReference type="CDD" id="cd05992">
    <property type="entry name" value="PB1"/>
    <property type="match status" value="1"/>
</dbReference>
<organism evidence="3 4">
    <name type="scientific">Coemansia asiatica</name>
    <dbReference type="NCBI Taxonomy" id="1052880"/>
    <lineage>
        <taxon>Eukaryota</taxon>
        <taxon>Fungi</taxon>
        <taxon>Fungi incertae sedis</taxon>
        <taxon>Zoopagomycota</taxon>
        <taxon>Kickxellomycotina</taxon>
        <taxon>Kickxellomycetes</taxon>
        <taxon>Kickxellales</taxon>
        <taxon>Kickxellaceae</taxon>
        <taxon>Coemansia</taxon>
    </lineage>
</organism>
<keyword evidence="4" id="KW-1185">Reference proteome</keyword>
<dbReference type="PROSITE" id="PS51745">
    <property type="entry name" value="PB1"/>
    <property type="match status" value="1"/>
</dbReference>
<feature type="region of interest" description="Disordered" evidence="1">
    <location>
        <begin position="307"/>
        <end position="357"/>
    </location>
</feature>
<dbReference type="PANTHER" id="PTHR48125:SF10">
    <property type="entry name" value="OS12G0136300 PROTEIN"/>
    <property type="match status" value="1"/>
</dbReference>
<feature type="compositionally biased region" description="Basic and acidic residues" evidence="1">
    <location>
        <begin position="491"/>
        <end position="521"/>
    </location>
</feature>
<feature type="compositionally biased region" description="Basic and acidic residues" evidence="1">
    <location>
        <begin position="405"/>
        <end position="426"/>
    </location>
</feature>